<evidence type="ECO:0000256" key="3">
    <source>
        <dbReference type="ARBA" id="ARBA00023157"/>
    </source>
</evidence>
<keyword evidence="2" id="KW-0201">Cytochrome c-type biogenesis</keyword>
<dbReference type="SUPFAM" id="SSF52833">
    <property type="entry name" value="Thioredoxin-like"/>
    <property type="match status" value="1"/>
</dbReference>
<dbReference type="InterPro" id="IPR013766">
    <property type="entry name" value="Thioredoxin_domain"/>
</dbReference>
<evidence type="ECO:0000256" key="2">
    <source>
        <dbReference type="ARBA" id="ARBA00022748"/>
    </source>
</evidence>
<dbReference type="PANTHER" id="PTHR42852">
    <property type="entry name" value="THIOL:DISULFIDE INTERCHANGE PROTEIN DSBE"/>
    <property type="match status" value="1"/>
</dbReference>
<dbReference type="InterPro" id="IPR000866">
    <property type="entry name" value="AhpC/TSA"/>
</dbReference>
<keyword evidence="3" id="KW-1015">Disulfide bond</keyword>
<organism evidence="6 7">
    <name type="scientific">Chitinophaga pinensis</name>
    <dbReference type="NCBI Taxonomy" id="79329"/>
    <lineage>
        <taxon>Bacteria</taxon>
        <taxon>Pseudomonadati</taxon>
        <taxon>Bacteroidota</taxon>
        <taxon>Chitinophagia</taxon>
        <taxon>Chitinophagales</taxon>
        <taxon>Chitinophagaceae</taxon>
        <taxon>Chitinophaga</taxon>
    </lineage>
</organism>
<dbReference type="GO" id="GO:0017004">
    <property type="term" value="P:cytochrome complex assembly"/>
    <property type="evidence" value="ECO:0007669"/>
    <property type="project" value="UniProtKB-KW"/>
</dbReference>
<dbReference type="OrthoDB" id="1069091at2"/>
<dbReference type="InterPro" id="IPR036249">
    <property type="entry name" value="Thioredoxin-like_sf"/>
</dbReference>
<sequence>MPINVHHRQFIPYKLLSTCIVLLLCSFISVSYAQEKFVISGTSLNYKGKIYLDWDNHIDTVLIKDNKFRFEGTSPRIMNTRLFIDSDLPVESNWLYLESGETSITIDTTIITSPGTDKPACMINIHFTKAGPINEVLSIHEKTFRALVPRYIHASEAEQFQFVVALTRDMFRDYPESEAPLFYLVSTGTTDFLPPSLLDSIYRQLPDHFKANEYGQAVKRRLEYYERTQAGQAIQNFKVINAAGDSIGIADFRGKYLLVDLWASWCSPCLDEIPLLKELYTKYNGDRFTLLGISIDVIREPWQKALEREQLPWVNAIDPRHFNAEIFRHFRANAVPFNILLDPEGKVIAVNLHGEELRNKLAEVLKQ</sequence>
<dbReference type="RefSeq" id="WP_146308174.1">
    <property type="nucleotide sequence ID" value="NZ_VOHS01000066.1"/>
</dbReference>
<dbReference type="PANTHER" id="PTHR42852:SF6">
    <property type="entry name" value="THIOL:DISULFIDE INTERCHANGE PROTEIN DSBE"/>
    <property type="match status" value="1"/>
</dbReference>
<accession>A0A5C6LK88</accession>
<comment type="subcellular location">
    <subcellularLocation>
        <location evidence="1">Cell envelope</location>
    </subcellularLocation>
</comment>
<evidence type="ECO:0000313" key="6">
    <source>
        <dbReference type="EMBL" id="TWV92733.1"/>
    </source>
</evidence>
<reference evidence="6 7" key="1">
    <citation type="submission" date="2019-08" db="EMBL/GenBank/DDBJ databases">
        <title>Whole genome sequencing of chitin degrading bacteria Chitinophaga pinensis YS16.</title>
        <authorList>
            <person name="Singh R.P."/>
            <person name="Manchanda G."/>
            <person name="Maurya I.K."/>
            <person name="Joshi N.K."/>
            <person name="Srivastava A.K."/>
        </authorList>
    </citation>
    <scope>NUCLEOTIDE SEQUENCE [LARGE SCALE GENOMIC DNA]</scope>
    <source>
        <strain evidence="6 7">YS-16</strain>
    </source>
</reference>
<dbReference type="InterPro" id="IPR025380">
    <property type="entry name" value="DUF4369"/>
</dbReference>
<dbReference type="CDD" id="cd02966">
    <property type="entry name" value="TlpA_like_family"/>
    <property type="match status" value="1"/>
</dbReference>
<keyword evidence="4" id="KW-0676">Redox-active center</keyword>
<dbReference type="EMBL" id="VOHS01000066">
    <property type="protein sequence ID" value="TWV92733.1"/>
    <property type="molecule type" value="Genomic_DNA"/>
</dbReference>
<gene>
    <name evidence="6" type="ORF">FEF09_28145</name>
</gene>
<dbReference type="Proteomes" id="UP000318815">
    <property type="component" value="Unassembled WGS sequence"/>
</dbReference>
<comment type="caution">
    <text evidence="6">The sequence shown here is derived from an EMBL/GenBank/DDBJ whole genome shotgun (WGS) entry which is preliminary data.</text>
</comment>
<feature type="domain" description="Thioredoxin" evidence="5">
    <location>
        <begin position="228"/>
        <end position="367"/>
    </location>
</feature>
<dbReference type="PROSITE" id="PS51352">
    <property type="entry name" value="THIOREDOXIN_2"/>
    <property type="match status" value="1"/>
</dbReference>
<evidence type="ECO:0000313" key="7">
    <source>
        <dbReference type="Proteomes" id="UP000318815"/>
    </source>
</evidence>
<keyword evidence="7" id="KW-1185">Reference proteome</keyword>
<name>A0A5C6LK88_9BACT</name>
<evidence type="ECO:0000259" key="5">
    <source>
        <dbReference type="PROSITE" id="PS51352"/>
    </source>
</evidence>
<dbReference type="GO" id="GO:0030313">
    <property type="term" value="C:cell envelope"/>
    <property type="evidence" value="ECO:0007669"/>
    <property type="project" value="UniProtKB-SubCell"/>
</dbReference>
<dbReference type="Gene3D" id="3.40.30.10">
    <property type="entry name" value="Glutaredoxin"/>
    <property type="match status" value="1"/>
</dbReference>
<dbReference type="InterPro" id="IPR050553">
    <property type="entry name" value="Thioredoxin_ResA/DsbE_sf"/>
</dbReference>
<evidence type="ECO:0000256" key="4">
    <source>
        <dbReference type="ARBA" id="ARBA00023284"/>
    </source>
</evidence>
<proteinExistence type="predicted"/>
<dbReference type="AlphaFoldDB" id="A0A5C6LK88"/>
<protein>
    <submittedName>
        <fullName evidence="6">AhpC/TSA family protein</fullName>
    </submittedName>
</protein>
<dbReference type="Pfam" id="PF00578">
    <property type="entry name" value="AhpC-TSA"/>
    <property type="match status" value="1"/>
</dbReference>
<evidence type="ECO:0000256" key="1">
    <source>
        <dbReference type="ARBA" id="ARBA00004196"/>
    </source>
</evidence>
<dbReference type="Pfam" id="PF14289">
    <property type="entry name" value="DUF4369"/>
    <property type="match status" value="1"/>
</dbReference>